<name>A0AAW3YZA4_9GAMM</name>
<evidence type="ECO:0000256" key="2">
    <source>
        <dbReference type="ARBA" id="ARBA00023002"/>
    </source>
</evidence>
<dbReference type="Gene3D" id="3.40.50.720">
    <property type="entry name" value="NAD(P)-binding Rossmann-like Domain"/>
    <property type="match status" value="1"/>
</dbReference>
<dbReference type="PANTHER" id="PTHR24320">
    <property type="entry name" value="RETINOL DEHYDROGENASE"/>
    <property type="match status" value="1"/>
</dbReference>
<dbReference type="InterPro" id="IPR002347">
    <property type="entry name" value="SDR_fam"/>
</dbReference>
<dbReference type="SUPFAM" id="SSF51735">
    <property type="entry name" value="NAD(P)-binding Rossmann-fold domains"/>
    <property type="match status" value="1"/>
</dbReference>
<dbReference type="Proteomes" id="UP001193920">
    <property type="component" value="Unassembled WGS sequence"/>
</dbReference>
<gene>
    <name evidence="4" type="ORF">ID854_14225</name>
</gene>
<keyword evidence="2" id="KW-0560">Oxidoreductase</keyword>
<proteinExistence type="inferred from homology"/>
<dbReference type="AlphaFoldDB" id="A0AAW3YZA4"/>
<organism evidence="4">
    <name type="scientific">Xenorhabdus szentirmaii</name>
    <dbReference type="NCBI Taxonomy" id="290112"/>
    <lineage>
        <taxon>Bacteria</taxon>
        <taxon>Pseudomonadati</taxon>
        <taxon>Pseudomonadota</taxon>
        <taxon>Gammaproteobacteria</taxon>
        <taxon>Enterobacterales</taxon>
        <taxon>Morganellaceae</taxon>
        <taxon>Xenorhabdus</taxon>
    </lineage>
</organism>
<dbReference type="FunFam" id="3.40.50.720:FF:000594">
    <property type="entry name" value="Short-chain oxidoreductase"/>
    <property type="match status" value="1"/>
</dbReference>
<comment type="caution">
    <text evidence="4">The sequence shown here is derived from an EMBL/GenBank/DDBJ whole genome shotgun (WGS) entry which is preliminary data.</text>
</comment>
<dbReference type="Pfam" id="PF00106">
    <property type="entry name" value="adh_short"/>
    <property type="match status" value="1"/>
</dbReference>
<dbReference type="InterPro" id="IPR036291">
    <property type="entry name" value="NAD(P)-bd_dom_sf"/>
</dbReference>
<sequence>MRVQKPINSGFNASSTASDVLKGIDIKGKTALITGGHSGLGYEATKALSEAGAHVIVGARDMGSASDALSELTNITILPLDLSDISSVRTFAAYVHANRYVFDYVICNAGIMASPEKRVGPGWESQFATNHIGHYVLVNLIWDNIRSGGRVVCVSSAGHHNSPIRWDDIQFIRGYDKWVAYAQSKTANILFAFQLDNYGKNRNIRAFSLHPGKIFTPLQRHLSYEEMANEGWMDKDGNPIDPTFKSPAQGAATEVWAATSPALNGLGGLYCEDCDIIGLASDYKEPFIGVCEYAIDPPEALRLWNFTANLTGVNAFAAKQLTHK</sequence>
<accession>A0AAW3YZA4</accession>
<evidence type="ECO:0000256" key="1">
    <source>
        <dbReference type="ARBA" id="ARBA00006484"/>
    </source>
</evidence>
<dbReference type="RefSeq" id="WP_323869266.1">
    <property type="nucleotide sequence ID" value="NZ_JACXBF010000350.1"/>
</dbReference>
<reference evidence="4" key="2">
    <citation type="journal article" date="2024" name="Toxins">
        <title>Genome Sequence Analysis of Native Xenorhabdus Strains Isolated from Entomopathogenic Nematodes in Argentina.</title>
        <authorList>
            <person name="Palma L."/>
            <person name="Frizzo L."/>
            <person name="Kaiser S."/>
            <person name="Berry C."/>
            <person name="Caballero P."/>
            <person name="Bode H.B."/>
            <person name="Del Valle E.E."/>
        </authorList>
    </citation>
    <scope>NUCLEOTIDE SEQUENCE</scope>
    <source>
        <strain evidence="4">M</strain>
    </source>
</reference>
<dbReference type="PANTHER" id="PTHR24320:SF148">
    <property type="entry name" value="NAD(P)-BINDING ROSSMANN-FOLD SUPERFAMILY PROTEIN"/>
    <property type="match status" value="1"/>
</dbReference>
<evidence type="ECO:0000313" key="4">
    <source>
        <dbReference type="EMBL" id="MBD2801573.1"/>
    </source>
</evidence>
<reference evidence="4" key="1">
    <citation type="submission" date="2020-09" db="EMBL/GenBank/DDBJ databases">
        <authorList>
            <person name="Palma L."/>
            <person name="Caballero P."/>
            <person name="Berry C."/>
            <person name="Del Valle E."/>
        </authorList>
    </citation>
    <scope>NUCLEOTIDE SEQUENCE</scope>
    <source>
        <strain evidence="4">M</strain>
    </source>
</reference>
<dbReference type="EMBL" id="JACXBF010000350">
    <property type="protein sequence ID" value="MBD2801573.1"/>
    <property type="molecule type" value="Genomic_DNA"/>
</dbReference>
<evidence type="ECO:0000256" key="3">
    <source>
        <dbReference type="ARBA" id="ARBA00071493"/>
    </source>
</evidence>
<protein>
    <recommendedName>
        <fullName evidence="3">Probable oxidoreductase</fullName>
    </recommendedName>
</protein>
<dbReference type="GO" id="GO:0016491">
    <property type="term" value="F:oxidoreductase activity"/>
    <property type="evidence" value="ECO:0007669"/>
    <property type="project" value="UniProtKB-KW"/>
</dbReference>
<comment type="similarity">
    <text evidence="1">Belongs to the short-chain dehydrogenases/reductases (SDR) family.</text>
</comment>
<dbReference type="PRINTS" id="PR00081">
    <property type="entry name" value="GDHRDH"/>
</dbReference>
<dbReference type="NCBIfam" id="NF004845">
    <property type="entry name" value="PRK06196.1"/>
    <property type="match status" value="1"/>
</dbReference>